<dbReference type="GO" id="GO:0005737">
    <property type="term" value="C:cytoplasm"/>
    <property type="evidence" value="ECO:0007669"/>
    <property type="project" value="TreeGrafter"/>
</dbReference>
<dbReference type="GO" id="GO:0006564">
    <property type="term" value="P:L-serine biosynthetic process"/>
    <property type="evidence" value="ECO:0007669"/>
    <property type="project" value="TreeGrafter"/>
</dbReference>
<dbReference type="InterPro" id="IPR050582">
    <property type="entry name" value="HAD-like_SerB"/>
</dbReference>
<dbReference type="SUPFAM" id="SSF56784">
    <property type="entry name" value="HAD-like"/>
    <property type="match status" value="1"/>
</dbReference>
<dbReference type="OrthoDB" id="9794212at2"/>
<gene>
    <name evidence="1" type="ORF">DJ018_12580</name>
</gene>
<dbReference type="AlphaFoldDB" id="A0A328ABL6"/>
<dbReference type="NCBIfam" id="TIGR01490">
    <property type="entry name" value="HAD-SF-IB-hyp1"/>
    <property type="match status" value="1"/>
</dbReference>
<comment type="caution">
    <text evidence="1">The sequence shown here is derived from an EMBL/GenBank/DDBJ whole genome shotgun (WGS) entry which is preliminary data.</text>
</comment>
<keyword evidence="1" id="KW-0378">Hydrolase</keyword>
<keyword evidence="2" id="KW-1185">Reference proteome</keyword>
<dbReference type="InterPro" id="IPR006385">
    <property type="entry name" value="HAD_hydro_SerB1"/>
</dbReference>
<dbReference type="PANTHER" id="PTHR43344">
    <property type="entry name" value="PHOSPHOSERINE PHOSPHATASE"/>
    <property type="match status" value="1"/>
</dbReference>
<reference evidence="2" key="1">
    <citation type="submission" date="2018-05" db="EMBL/GenBank/DDBJ databases">
        <authorList>
            <person name="Li X."/>
        </authorList>
    </citation>
    <scope>NUCLEOTIDE SEQUENCE [LARGE SCALE GENOMIC DNA]</scope>
    <source>
        <strain evidence="2">YIM 73061</strain>
    </source>
</reference>
<dbReference type="GO" id="GO:0000287">
    <property type="term" value="F:magnesium ion binding"/>
    <property type="evidence" value="ECO:0007669"/>
    <property type="project" value="TreeGrafter"/>
</dbReference>
<dbReference type="Gene3D" id="3.40.50.1000">
    <property type="entry name" value="HAD superfamily/HAD-like"/>
    <property type="match status" value="1"/>
</dbReference>
<proteinExistence type="predicted"/>
<dbReference type="Pfam" id="PF12710">
    <property type="entry name" value="HAD"/>
    <property type="match status" value="1"/>
</dbReference>
<dbReference type="InterPro" id="IPR023214">
    <property type="entry name" value="HAD_sf"/>
</dbReference>
<dbReference type="EMBL" id="QFYR01000003">
    <property type="protein sequence ID" value="RAK51995.1"/>
    <property type="molecule type" value="Genomic_DNA"/>
</dbReference>
<dbReference type="NCBIfam" id="TIGR01488">
    <property type="entry name" value="HAD-SF-IB"/>
    <property type="match status" value="1"/>
</dbReference>
<organism evidence="1 2">
    <name type="scientific">Phenylobacterium deserti</name>
    <dbReference type="NCBI Taxonomy" id="1914756"/>
    <lineage>
        <taxon>Bacteria</taxon>
        <taxon>Pseudomonadati</taxon>
        <taxon>Pseudomonadota</taxon>
        <taxon>Alphaproteobacteria</taxon>
        <taxon>Caulobacterales</taxon>
        <taxon>Caulobacteraceae</taxon>
        <taxon>Phenylobacterium</taxon>
    </lineage>
</organism>
<accession>A0A328ABL6</accession>
<dbReference type="Proteomes" id="UP000249725">
    <property type="component" value="Unassembled WGS sequence"/>
</dbReference>
<sequence length="220" mass="24016">MAQDQNDPVIHRETGEVASVDAPAIVAFDFDGTLTVRDSFTAFLAWRAGPAAYRMGLLRLLPAAAAYLFHRDRGRIKAAAVSVFLRGVPRATLEADARRFADQHARSLFRPDALEAWRRWREEPVRLVIVTASPALTVAPFARALGADDLLGTELAFDAQDRVAGGFASPNCRGPEKMTRLKAQFGENLVLKAAYGDTGGDKEMLEAAETAGFRVFKDQP</sequence>
<dbReference type="Gene3D" id="1.20.1440.100">
    <property type="entry name" value="SG protein - dephosphorylation function"/>
    <property type="match status" value="1"/>
</dbReference>
<dbReference type="GO" id="GO:0036424">
    <property type="term" value="F:L-phosphoserine phosphatase activity"/>
    <property type="evidence" value="ECO:0007669"/>
    <property type="project" value="TreeGrafter"/>
</dbReference>
<evidence type="ECO:0000313" key="2">
    <source>
        <dbReference type="Proteomes" id="UP000249725"/>
    </source>
</evidence>
<evidence type="ECO:0000313" key="1">
    <source>
        <dbReference type="EMBL" id="RAK51995.1"/>
    </source>
</evidence>
<protein>
    <submittedName>
        <fullName evidence="1">HAD-IB family hydrolase</fullName>
    </submittedName>
</protein>
<name>A0A328ABL6_9CAUL</name>
<dbReference type="InterPro" id="IPR036412">
    <property type="entry name" value="HAD-like_sf"/>
</dbReference>
<dbReference type="PANTHER" id="PTHR43344:SF14">
    <property type="entry name" value="HAD-IB FAMILY HYDROLASE"/>
    <property type="match status" value="1"/>
</dbReference>